<dbReference type="FunFam" id="1.10.8.270:FF:000001">
    <property type="entry name" value="TBC1 domain family member 1"/>
    <property type="match status" value="1"/>
</dbReference>
<feature type="compositionally biased region" description="Low complexity" evidence="3">
    <location>
        <begin position="892"/>
        <end position="904"/>
    </location>
</feature>
<feature type="coiled-coil region" evidence="2">
    <location>
        <begin position="963"/>
        <end position="1004"/>
    </location>
</feature>
<dbReference type="GO" id="GO:0005096">
    <property type="term" value="F:GTPase activator activity"/>
    <property type="evidence" value="ECO:0007669"/>
    <property type="project" value="UniProtKB-KW"/>
</dbReference>
<dbReference type="STRING" id="35722.A0A0B7MSZ6"/>
<dbReference type="Pfam" id="PF00566">
    <property type="entry name" value="RabGAP-TBC"/>
    <property type="match status" value="1"/>
</dbReference>
<feature type="compositionally biased region" description="Low complexity" evidence="3">
    <location>
        <begin position="1021"/>
        <end position="1036"/>
    </location>
</feature>
<reference evidence="6 7" key="1">
    <citation type="submission" date="2014-09" db="EMBL/GenBank/DDBJ databases">
        <authorList>
            <person name="Ellenberger Sabrina"/>
        </authorList>
    </citation>
    <scope>NUCLEOTIDE SEQUENCE [LARGE SCALE GENOMIC DNA]</scope>
    <source>
        <strain evidence="6 7">CBS 412.66</strain>
    </source>
</reference>
<evidence type="ECO:0000259" key="5">
    <source>
        <dbReference type="PROSITE" id="PS50086"/>
    </source>
</evidence>
<dbReference type="PANTHER" id="PTHR47219:SF9">
    <property type="entry name" value="GTPASE ACTIVATING PROTEIN AND CENTROSOME-ASSOCIATED, ISOFORM B"/>
    <property type="match status" value="1"/>
</dbReference>
<evidence type="ECO:0000256" key="2">
    <source>
        <dbReference type="SAM" id="Coils"/>
    </source>
</evidence>
<gene>
    <name evidence="6" type="primary">PARPA_02583.1 scaffold 4891</name>
</gene>
<keyword evidence="4" id="KW-1133">Transmembrane helix</keyword>
<dbReference type="OrthoDB" id="2226733at2759"/>
<dbReference type="PANTHER" id="PTHR47219">
    <property type="entry name" value="RAB GTPASE-ACTIVATING PROTEIN 1-LIKE"/>
    <property type="match status" value="1"/>
</dbReference>
<keyword evidence="1" id="KW-0343">GTPase activation</keyword>
<dbReference type="SUPFAM" id="SSF47923">
    <property type="entry name" value="Ypt/Rab-GAP domain of gyp1p"/>
    <property type="match status" value="2"/>
</dbReference>
<evidence type="ECO:0000313" key="7">
    <source>
        <dbReference type="Proteomes" id="UP000054107"/>
    </source>
</evidence>
<keyword evidence="4" id="KW-0812">Transmembrane</keyword>
<dbReference type="EMBL" id="LN721116">
    <property type="protein sequence ID" value="CEP09126.1"/>
    <property type="molecule type" value="Genomic_DNA"/>
</dbReference>
<feature type="coiled-coil region" evidence="2">
    <location>
        <begin position="1065"/>
        <end position="1127"/>
    </location>
</feature>
<keyword evidence="7" id="KW-1185">Reference proteome</keyword>
<evidence type="ECO:0000313" key="6">
    <source>
        <dbReference type="EMBL" id="CEP09126.1"/>
    </source>
</evidence>
<feature type="transmembrane region" description="Helical" evidence="4">
    <location>
        <begin position="7"/>
        <end position="26"/>
    </location>
</feature>
<name>A0A0B7MSZ6_9FUNG</name>
<dbReference type="Gene3D" id="1.10.10.750">
    <property type="entry name" value="Ypt/Rab-GAP domain of gyp1p, domain 1"/>
    <property type="match status" value="1"/>
</dbReference>
<feature type="compositionally biased region" description="Basic residues" evidence="3">
    <location>
        <begin position="869"/>
        <end position="879"/>
    </location>
</feature>
<evidence type="ECO:0000256" key="4">
    <source>
        <dbReference type="SAM" id="Phobius"/>
    </source>
</evidence>
<dbReference type="Proteomes" id="UP000054107">
    <property type="component" value="Unassembled WGS sequence"/>
</dbReference>
<dbReference type="Gene3D" id="1.10.472.80">
    <property type="entry name" value="Ypt/Rab-GAP domain of gyp1p, domain 3"/>
    <property type="match status" value="1"/>
</dbReference>
<evidence type="ECO:0000256" key="3">
    <source>
        <dbReference type="SAM" id="MobiDB-lite"/>
    </source>
</evidence>
<feature type="domain" description="Rab-GAP TBC" evidence="5">
    <location>
        <begin position="582"/>
        <end position="767"/>
    </location>
</feature>
<dbReference type="AlphaFoldDB" id="A0A0B7MSZ6"/>
<dbReference type="InterPro" id="IPR035969">
    <property type="entry name" value="Rab-GAP_TBC_sf"/>
</dbReference>
<dbReference type="InterPro" id="IPR000195">
    <property type="entry name" value="Rab-GAP-TBC_dom"/>
</dbReference>
<dbReference type="FunFam" id="1.10.472.80:FF:000027">
    <property type="entry name" value="GTPase activating protein (Evi5)"/>
    <property type="match status" value="1"/>
</dbReference>
<dbReference type="PROSITE" id="PS50086">
    <property type="entry name" value="TBC_RABGAP"/>
    <property type="match status" value="1"/>
</dbReference>
<protein>
    <recommendedName>
        <fullName evidence="5">Rab-GAP TBC domain-containing protein</fullName>
    </recommendedName>
</protein>
<organism evidence="6 7">
    <name type="scientific">Parasitella parasitica</name>
    <dbReference type="NCBI Taxonomy" id="35722"/>
    <lineage>
        <taxon>Eukaryota</taxon>
        <taxon>Fungi</taxon>
        <taxon>Fungi incertae sedis</taxon>
        <taxon>Mucoromycota</taxon>
        <taxon>Mucoromycotina</taxon>
        <taxon>Mucoromycetes</taxon>
        <taxon>Mucorales</taxon>
        <taxon>Mucorineae</taxon>
        <taxon>Mucoraceae</taxon>
        <taxon>Parasitella</taxon>
    </lineage>
</organism>
<dbReference type="SMART" id="SM00164">
    <property type="entry name" value="TBC"/>
    <property type="match status" value="1"/>
</dbReference>
<feature type="region of interest" description="Disordered" evidence="3">
    <location>
        <begin position="1017"/>
        <end position="1043"/>
    </location>
</feature>
<keyword evidence="4" id="KW-0472">Membrane</keyword>
<feature type="region of interest" description="Disordered" evidence="3">
    <location>
        <begin position="869"/>
        <end position="904"/>
    </location>
</feature>
<dbReference type="InterPro" id="IPR050302">
    <property type="entry name" value="Rab_GAP_TBC_domain"/>
</dbReference>
<accession>A0A0B7MSZ6</accession>
<dbReference type="Gene3D" id="1.10.8.270">
    <property type="entry name" value="putative rabgap domain of human tbc1 domain family member 14 like domains"/>
    <property type="match status" value="1"/>
</dbReference>
<dbReference type="GO" id="GO:0031267">
    <property type="term" value="F:small GTPase binding"/>
    <property type="evidence" value="ECO:0007669"/>
    <property type="project" value="TreeGrafter"/>
</dbReference>
<sequence>MRNFLRITSATALIITITFLFTHFVFKSKESVSETTPLIIETKYSNVEASGKQEKFMSFFPHGDFASQHEAVRNAFRIALETNRTLILPQVRLGTKDIPWAPYTILQKYYESQDKESLKATCLSDTKDWRTEYQPCGDLNRWIELPWSTFFNLKQLRTRFGIRVLERKWGHGWGVQESMLSHLELTQQDVVAVDPTSFPSNGSDWDISQDQQKVINRGSWSNLFSFGGQQNEVEASTKLNSPLKTLITSDKLLQIEERYIQFGSLVFGLRFQTKFSKKQTKLQAALRSKVFTSPDQHKKTNLQAQKITKKLGGSSIYNVIHMNLEAITRTELANQISMAREIAEIEGKPFTNHLKLDHSDGTPYSPLELLQQLDHAAQTELMSSLVRELEGDMPIHQALSAALPFQESDLKATLLQQHPMNRNKLLSACIKYVKTIDSAYPIYYLTNDVYSSIDAHPELFGPLVKAFPCTFTPADMYNWGVIGKGWANGIPEFNDPDVDYEAMLSPIIEILVAREEKDPKSICIQSNKLKAHFSTVQKLVKVHDNGDDEEEIDWGFWEAVIQDSDQVALRLPHLLSLKLRSGIPTRVRGLMWQAMSKSASLHLETVYEQLCKEKSPHERIIQRDLARTFPRIDMFKQENGQGQSQMKRILEAYSLYDPDVGYCQGLGFLVGPLLMNIPETQSFCVFVRLMETYEMRSMFTLNMEGLQLRLYQFSSLLHEIVPKLARYLDTLAIHPAMYASQWFLTLFAYAFPIPLIERIYDIIFAEGAAETIMRVAIAMLKRSEDTILYQIDSEFEDVLDFITSKKLHEPYTDNYAHVIRDAMALSDMITRDKMDMLANKYAMMSEEEQLALQQAPQVIATNSNKIGFWKRKKQQRRQQQRNTSKKPDIQRSTSTAGGCSATSTANCEAAKPPIIKKRWSSVSSSRDWSYSKPPISSSSATTDLLLAELQDLKAIHCKTLARLDEIENDKQDLECERDALKLTIVELEKRRNSNEKQQQQQKQKMCQCDSPVMLPSASYASHSSTRTSRKNSTSSTVYTEDDGNAMTPATSLTFIYSNQQHDKELVHAKIKNFELEQQCEKLSQDLEQAQSKFDMVNEGQMALIEKLMSIKVELEELKHENLQLKKNSMHNNNISTKSRTRRHSTTGVSINYIAVDYISSQEAKLKFTISPSPLPTATTVQKQKKKPSSSSIYGRVLHVFSKSSS</sequence>
<evidence type="ECO:0000256" key="1">
    <source>
        <dbReference type="ARBA" id="ARBA00022468"/>
    </source>
</evidence>
<keyword evidence="2" id="KW-0175">Coiled coil</keyword>
<proteinExistence type="predicted"/>